<dbReference type="EMBL" id="QTKX01000003">
    <property type="protein sequence ID" value="MBS8266678.1"/>
    <property type="molecule type" value="Genomic_DNA"/>
</dbReference>
<organism evidence="2 3">
    <name type="scientific">Mesobacillus boroniphilus</name>
    <dbReference type="NCBI Taxonomy" id="308892"/>
    <lineage>
        <taxon>Bacteria</taxon>
        <taxon>Bacillati</taxon>
        <taxon>Bacillota</taxon>
        <taxon>Bacilli</taxon>
        <taxon>Bacillales</taxon>
        <taxon>Bacillaceae</taxon>
        <taxon>Mesobacillus</taxon>
    </lineage>
</organism>
<protein>
    <submittedName>
        <fullName evidence="2">NERD domain-containing protein</fullName>
    </submittedName>
</protein>
<dbReference type="InterPro" id="IPR011528">
    <property type="entry name" value="NERD"/>
</dbReference>
<sequence>MEGVKLLIAKDRSIPKEIKIYEAIVRRLSVNHPRKVEFENKLFRKRAGYKGEKELDYHITQINHSKFTILHDIRIPHNDTHFQIDTLFISNSLMIPIDSKYYAGTLEFHPEFNQMIQYLNGSEKVYPDPILQTKIQARQLKAFLKSHQFFSPPLEPLVAITNSQALIKNPTQNKEVSQRVFKSPGIFYKINPYLEKYQKEIISDQEIKKVVKLLLKKNNPYIPDLKILNLPYGELQKGVECPACNTIGMEKFHSLWGCKKCGHTSKDAHVAALKDYFLINGQSITNGQFRDFLGISSVHQARRMLSQLDLNISGEKKGRVYTPGKRFPLWD</sequence>
<dbReference type="Proteomes" id="UP000761411">
    <property type="component" value="Unassembled WGS sequence"/>
</dbReference>
<keyword evidence="3" id="KW-1185">Reference proteome</keyword>
<evidence type="ECO:0000313" key="2">
    <source>
        <dbReference type="EMBL" id="MBS8266678.1"/>
    </source>
</evidence>
<reference evidence="2 3" key="1">
    <citation type="journal article" date="2021" name="Microorganisms">
        <title>Bacterial Dimethylsulfoniopropionate Biosynthesis in the East China Sea.</title>
        <authorList>
            <person name="Liu J."/>
            <person name="Zhang Y."/>
            <person name="Liu J."/>
            <person name="Zhong H."/>
            <person name="Williams B.T."/>
            <person name="Zheng Y."/>
            <person name="Curson A.R.J."/>
            <person name="Sun C."/>
            <person name="Sun H."/>
            <person name="Song D."/>
            <person name="Wagner Mackenzie B."/>
            <person name="Bermejo Martinez A."/>
            <person name="Todd J.D."/>
            <person name="Zhang X.H."/>
        </authorList>
    </citation>
    <scope>NUCLEOTIDE SEQUENCE [LARGE SCALE GENOMIC DNA]</scope>
    <source>
        <strain evidence="2 3">ESS08</strain>
    </source>
</reference>
<comment type="caution">
    <text evidence="2">The sequence shown here is derived from an EMBL/GenBank/DDBJ whole genome shotgun (WGS) entry which is preliminary data.</text>
</comment>
<dbReference type="PROSITE" id="PS50965">
    <property type="entry name" value="NERD"/>
    <property type="match status" value="1"/>
</dbReference>
<gene>
    <name evidence="2" type="ORF">DYI25_19830</name>
</gene>
<feature type="domain" description="NERD" evidence="1">
    <location>
        <begin position="47"/>
        <end position="163"/>
    </location>
</feature>
<proteinExistence type="predicted"/>
<accession>A0A944GYA2</accession>
<dbReference type="AlphaFoldDB" id="A0A944GYA2"/>
<dbReference type="Pfam" id="PF08378">
    <property type="entry name" value="NERD"/>
    <property type="match status" value="1"/>
</dbReference>
<evidence type="ECO:0000313" key="3">
    <source>
        <dbReference type="Proteomes" id="UP000761411"/>
    </source>
</evidence>
<name>A0A944GYA2_9BACI</name>
<evidence type="ECO:0000259" key="1">
    <source>
        <dbReference type="PROSITE" id="PS50965"/>
    </source>
</evidence>